<sequence>MSSEANKHNVSHVRYTQSAPFEKYIRHSCNMTRTLYTRSH</sequence>
<dbReference type="AlphaFoldDB" id="E6Q3A5"/>
<proteinExistence type="predicted"/>
<comment type="caution">
    <text evidence="1">The sequence shown here is derived from an EMBL/GenBank/DDBJ whole genome shotgun (WGS) entry which is preliminary data.</text>
</comment>
<evidence type="ECO:0000313" key="1">
    <source>
        <dbReference type="EMBL" id="CBI01666.1"/>
    </source>
</evidence>
<dbReference type="EMBL" id="CABO01000020">
    <property type="protein sequence ID" value="CBI01666.1"/>
    <property type="molecule type" value="Genomic_DNA"/>
</dbReference>
<accession>E6Q3A5</accession>
<reference evidence="1" key="1">
    <citation type="submission" date="2009-10" db="EMBL/GenBank/DDBJ databases">
        <title>Diversity of trophic interactions inside an arsenic-rich microbial ecosystem.</title>
        <authorList>
            <person name="Bertin P.N."/>
            <person name="Heinrich-Salmeron A."/>
            <person name="Pelletier E."/>
            <person name="Goulhen-Chollet F."/>
            <person name="Arsene-Ploetze F."/>
            <person name="Gallien S."/>
            <person name="Calteau A."/>
            <person name="Vallenet D."/>
            <person name="Casiot C."/>
            <person name="Chane-Woon-Ming B."/>
            <person name="Giloteaux L."/>
            <person name="Barakat M."/>
            <person name="Bonnefoy V."/>
            <person name="Bruneel O."/>
            <person name="Chandler M."/>
            <person name="Cleiss J."/>
            <person name="Duran R."/>
            <person name="Elbaz-Poulichet F."/>
            <person name="Fonknechten N."/>
            <person name="Lauga B."/>
            <person name="Mornico D."/>
            <person name="Ortet P."/>
            <person name="Schaeffer C."/>
            <person name="Siguier P."/>
            <person name="Alexander Thil Smith A."/>
            <person name="Van Dorsselaer A."/>
            <person name="Weissenbach J."/>
            <person name="Medigue C."/>
            <person name="Le Paslier D."/>
        </authorList>
    </citation>
    <scope>NUCLEOTIDE SEQUENCE</scope>
</reference>
<protein>
    <submittedName>
        <fullName evidence="1">Uncharacterized protein</fullName>
    </submittedName>
</protein>
<organism evidence="1">
    <name type="scientific">mine drainage metagenome</name>
    <dbReference type="NCBI Taxonomy" id="410659"/>
    <lineage>
        <taxon>unclassified sequences</taxon>
        <taxon>metagenomes</taxon>
        <taxon>ecological metagenomes</taxon>
    </lineage>
</organism>
<gene>
    <name evidence="1" type="ORF">CARN4_0733</name>
</gene>
<name>E6Q3A5_9ZZZZ</name>